<sequence length="393" mass="43977">MTIAAPSYDADFYSDEFIRNPWPHYERMRELGSVVWMPQHENYALTRYEALESALRDHETFISGKGIAADARGNELTLGIRNGAASDGERHALIRSVTSEPLLPRALEDVRASIESAADELVDAFVDKGEFNLMEKFASYMPLSIVTKLVGFPDFGRDNMLRWASAAFDLVGVQNARGSAAVEVFAEMRQFLMNEIRPENLIPGSWSRRIFDMVEQGKLPPEDTLVAIRNYVTPSLETTISAIGQLVYRLGKNPDQWALLQQKPELVRGAVNEAMRIGTPARSLARHTSRAVEVDGITIPENARVMMVFASANRDARVFPDPDRFDVTRPPRRHLSFGRGIHMCIGVHLAELEMSSLLNAILARVKEIRVGEPTMILNNTLYSFATLPAQFIS</sequence>
<keyword evidence="2" id="KW-0560">Oxidoreductase</keyword>
<evidence type="ECO:0000313" key="3">
    <source>
        <dbReference type="EMBL" id="PCE22662.1"/>
    </source>
</evidence>
<keyword evidence="2" id="KW-0503">Monooxygenase</keyword>
<evidence type="ECO:0008006" key="5">
    <source>
        <dbReference type="Google" id="ProtNLM"/>
    </source>
</evidence>
<comment type="caution">
    <text evidence="3">The sequence shown here is derived from an EMBL/GenBank/DDBJ whole genome shotgun (WGS) entry which is preliminary data.</text>
</comment>
<dbReference type="PRINTS" id="PR00359">
    <property type="entry name" value="BP450"/>
</dbReference>
<dbReference type="PROSITE" id="PS00086">
    <property type="entry name" value="CYTOCHROME_P450"/>
    <property type="match status" value="1"/>
</dbReference>
<dbReference type="EMBL" id="MTZV01000006">
    <property type="protein sequence ID" value="PCE22662.1"/>
    <property type="molecule type" value="Genomic_DNA"/>
</dbReference>
<proteinExistence type="inferred from homology"/>
<keyword evidence="2" id="KW-0479">Metal-binding</keyword>
<organism evidence="3 4">
    <name type="scientific">Paraburkholderia acidicola</name>
    <dbReference type="NCBI Taxonomy" id="1912599"/>
    <lineage>
        <taxon>Bacteria</taxon>
        <taxon>Pseudomonadati</taxon>
        <taxon>Pseudomonadota</taxon>
        <taxon>Betaproteobacteria</taxon>
        <taxon>Burkholderiales</taxon>
        <taxon>Burkholderiaceae</taxon>
        <taxon>Paraburkholderia</taxon>
    </lineage>
</organism>
<evidence type="ECO:0000256" key="2">
    <source>
        <dbReference type="RuleBase" id="RU000461"/>
    </source>
</evidence>
<evidence type="ECO:0000313" key="4">
    <source>
        <dbReference type="Proteomes" id="UP000218022"/>
    </source>
</evidence>
<name>A0A2A4EQH2_9BURK</name>
<dbReference type="Gene3D" id="1.10.630.10">
    <property type="entry name" value="Cytochrome P450"/>
    <property type="match status" value="1"/>
</dbReference>
<dbReference type="InterPro" id="IPR036396">
    <property type="entry name" value="Cyt_P450_sf"/>
</dbReference>
<gene>
    <name evidence="3" type="ORF">BWP39_23570</name>
</gene>
<keyword evidence="2" id="KW-0408">Iron</keyword>
<dbReference type="InterPro" id="IPR002397">
    <property type="entry name" value="Cyt_P450_B"/>
</dbReference>
<keyword evidence="2" id="KW-0349">Heme</keyword>
<dbReference type="Proteomes" id="UP000218022">
    <property type="component" value="Unassembled WGS sequence"/>
</dbReference>
<accession>A0A2A4EQH2</accession>
<reference evidence="3 4" key="1">
    <citation type="submission" date="2017-01" db="EMBL/GenBank/DDBJ databases">
        <title>Whole-Genome Shotgun Sequencing of Two beta-Proteobacterial Species in Search of the Bulgecin Biosynthetic Cluster.</title>
        <authorList>
            <person name="Horsman M.E."/>
            <person name="Marous D.R."/>
            <person name="Li R."/>
            <person name="Oliver R.A."/>
            <person name="Byun B."/>
            <person name="Emrich S.J."/>
            <person name="Boggess B."/>
            <person name="Townsend C.A."/>
            <person name="Mobashery S."/>
        </authorList>
    </citation>
    <scope>NUCLEOTIDE SEQUENCE [LARGE SCALE GENOMIC DNA]</scope>
    <source>
        <strain evidence="3 4">ATCC 31363</strain>
    </source>
</reference>
<dbReference type="Pfam" id="PF00067">
    <property type="entry name" value="p450"/>
    <property type="match status" value="1"/>
</dbReference>
<dbReference type="GO" id="GO:0020037">
    <property type="term" value="F:heme binding"/>
    <property type="evidence" value="ECO:0007669"/>
    <property type="project" value="InterPro"/>
</dbReference>
<dbReference type="GO" id="GO:0016705">
    <property type="term" value="F:oxidoreductase activity, acting on paired donors, with incorporation or reduction of molecular oxygen"/>
    <property type="evidence" value="ECO:0007669"/>
    <property type="project" value="InterPro"/>
</dbReference>
<dbReference type="PANTHER" id="PTHR46696">
    <property type="entry name" value="P450, PUTATIVE (EUROFUNG)-RELATED"/>
    <property type="match status" value="1"/>
</dbReference>
<dbReference type="SUPFAM" id="SSF48264">
    <property type="entry name" value="Cytochrome P450"/>
    <property type="match status" value="1"/>
</dbReference>
<comment type="similarity">
    <text evidence="1 2">Belongs to the cytochrome P450 family.</text>
</comment>
<evidence type="ECO:0000256" key="1">
    <source>
        <dbReference type="ARBA" id="ARBA00010617"/>
    </source>
</evidence>
<dbReference type="GO" id="GO:0005506">
    <property type="term" value="F:iron ion binding"/>
    <property type="evidence" value="ECO:0007669"/>
    <property type="project" value="InterPro"/>
</dbReference>
<protein>
    <recommendedName>
        <fullName evidence="5">Cytochrome P450</fullName>
    </recommendedName>
</protein>
<dbReference type="InterPro" id="IPR017972">
    <property type="entry name" value="Cyt_P450_CS"/>
</dbReference>
<dbReference type="GO" id="GO:0004497">
    <property type="term" value="F:monooxygenase activity"/>
    <property type="evidence" value="ECO:0007669"/>
    <property type="project" value="UniProtKB-KW"/>
</dbReference>
<dbReference type="OrthoDB" id="4258484at2"/>
<dbReference type="RefSeq" id="WP_096724580.1">
    <property type="nucleotide sequence ID" value="NZ_MTZV01000006.1"/>
</dbReference>
<dbReference type="AlphaFoldDB" id="A0A2A4EQH2"/>
<dbReference type="InterPro" id="IPR001128">
    <property type="entry name" value="Cyt_P450"/>
</dbReference>
<dbReference type="PANTHER" id="PTHR46696:SF1">
    <property type="entry name" value="CYTOCHROME P450 YJIB-RELATED"/>
    <property type="match status" value="1"/>
</dbReference>